<protein>
    <submittedName>
        <fullName evidence="6">Acetyl esterase/lipase</fullName>
    </submittedName>
</protein>
<accession>A0A2M9CFL2</accession>
<dbReference type="PANTHER" id="PTHR48081">
    <property type="entry name" value="AB HYDROLASE SUPERFAMILY PROTEIN C4A8.06C"/>
    <property type="match status" value="1"/>
</dbReference>
<dbReference type="SUPFAM" id="SSF53474">
    <property type="entry name" value="alpha/beta-Hydrolases"/>
    <property type="match status" value="1"/>
</dbReference>
<comment type="similarity">
    <text evidence="1">Belongs to the 'GDXG' lipolytic enzyme family.</text>
</comment>
<evidence type="ECO:0000256" key="2">
    <source>
        <dbReference type="ARBA" id="ARBA00022801"/>
    </source>
</evidence>
<reference evidence="6 7" key="1">
    <citation type="submission" date="2017-11" db="EMBL/GenBank/DDBJ databases">
        <title>Genomic Encyclopedia of Archaeal and Bacterial Type Strains, Phase II (KMG-II): From Individual Species to Whole Genera.</title>
        <authorList>
            <person name="Goeker M."/>
        </authorList>
    </citation>
    <scope>NUCLEOTIDE SEQUENCE [LARGE SCALE GENOMIC DNA]</scope>
    <source>
        <strain evidence="6 7">DSM 27393</strain>
    </source>
</reference>
<dbReference type="Proteomes" id="UP000228758">
    <property type="component" value="Unassembled WGS sequence"/>
</dbReference>
<dbReference type="PROSITE" id="PS01174">
    <property type="entry name" value="LIPASE_GDXG_SER"/>
    <property type="match status" value="1"/>
</dbReference>
<evidence type="ECO:0000259" key="5">
    <source>
        <dbReference type="Pfam" id="PF20434"/>
    </source>
</evidence>
<gene>
    <name evidence="6" type="ORF">CLV46_0259</name>
</gene>
<feature type="chain" id="PRO_5039434335" evidence="4">
    <location>
        <begin position="22"/>
        <end position="333"/>
    </location>
</feature>
<dbReference type="PANTHER" id="PTHR48081:SF6">
    <property type="entry name" value="PEPTIDASE S9 PROLYL OLIGOPEPTIDASE CATALYTIC DOMAIN-CONTAINING PROTEIN"/>
    <property type="match status" value="1"/>
</dbReference>
<dbReference type="Pfam" id="PF20434">
    <property type="entry name" value="BD-FAE"/>
    <property type="match status" value="1"/>
</dbReference>
<dbReference type="GO" id="GO:0016787">
    <property type="term" value="F:hydrolase activity"/>
    <property type="evidence" value="ECO:0007669"/>
    <property type="project" value="UniProtKB-KW"/>
</dbReference>
<keyword evidence="2" id="KW-0378">Hydrolase</keyword>
<dbReference type="OrthoDB" id="9803828at2"/>
<dbReference type="InterPro" id="IPR033140">
    <property type="entry name" value="Lipase_GDXG_put_SER_AS"/>
</dbReference>
<feature type="domain" description="BD-FAE-like" evidence="5">
    <location>
        <begin position="75"/>
        <end position="282"/>
    </location>
</feature>
<dbReference type="EMBL" id="PGFF01000001">
    <property type="protein sequence ID" value="PJJ70734.1"/>
    <property type="molecule type" value="Genomic_DNA"/>
</dbReference>
<proteinExistence type="inferred from homology"/>
<keyword evidence="7" id="KW-1185">Reference proteome</keyword>
<feature type="active site" evidence="3">
    <location>
        <position position="167"/>
    </location>
</feature>
<dbReference type="AlphaFoldDB" id="A0A2M9CFL2"/>
<keyword evidence="4" id="KW-0732">Signal</keyword>
<dbReference type="InterPro" id="IPR029058">
    <property type="entry name" value="AB_hydrolase_fold"/>
</dbReference>
<evidence type="ECO:0000256" key="4">
    <source>
        <dbReference type="SAM" id="SignalP"/>
    </source>
</evidence>
<evidence type="ECO:0000313" key="7">
    <source>
        <dbReference type="Proteomes" id="UP000228758"/>
    </source>
</evidence>
<dbReference type="InterPro" id="IPR049492">
    <property type="entry name" value="BD-FAE-like_dom"/>
</dbReference>
<comment type="caution">
    <text evidence="6">The sequence shown here is derived from an EMBL/GenBank/DDBJ whole genome shotgun (WGS) entry which is preliminary data.</text>
</comment>
<evidence type="ECO:0000256" key="1">
    <source>
        <dbReference type="ARBA" id="ARBA00010515"/>
    </source>
</evidence>
<dbReference type="Gene3D" id="3.40.50.1820">
    <property type="entry name" value="alpha/beta hydrolase"/>
    <property type="match status" value="1"/>
</dbReference>
<name>A0A2M9CFL2_9MICO</name>
<evidence type="ECO:0000256" key="3">
    <source>
        <dbReference type="PROSITE-ProRule" id="PRU10038"/>
    </source>
</evidence>
<organism evidence="6 7">
    <name type="scientific">Diaminobutyricimonas aerilata</name>
    <dbReference type="NCBI Taxonomy" id="1162967"/>
    <lineage>
        <taxon>Bacteria</taxon>
        <taxon>Bacillati</taxon>
        <taxon>Actinomycetota</taxon>
        <taxon>Actinomycetes</taxon>
        <taxon>Micrococcales</taxon>
        <taxon>Microbacteriaceae</taxon>
        <taxon>Diaminobutyricimonas</taxon>
    </lineage>
</organism>
<dbReference type="InterPro" id="IPR050300">
    <property type="entry name" value="GDXG_lipolytic_enzyme"/>
</dbReference>
<sequence>MAGGIGRVAGVLGLGAVAATAAAFAVSPRPGAALIKAVFERGGRQVLEKMRPHAPGGVTVKRDIPYREHDADARLDVYRPDGATGPLPVVIWIHGGAWVSGGKKDDVPYFELLAADGRAVVGVDYSLGPHRTYPTALHQLTDAIRYLGDHADELGLDLDRVVIAGDSAGAQLTSQLAALATNPSYAANTGLPAPLHPEQLRGVILYCGIYDVPRLLQSRGLLGWGDSIALRAYTGLRRPLGSDAVQQMSTLQHVTAQFPPAFISGGNADPLTEHHSKALAARLDELGVRVDTLFWPDDTTPELPHEYQFDLDGDAGRIALTRTHEFLRGVLAD</sequence>
<feature type="signal peptide" evidence="4">
    <location>
        <begin position="1"/>
        <end position="21"/>
    </location>
</feature>
<dbReference type="RefSeq" id="WP_100363123.1">
    <property type="nucleotide sequence ID" value="NZ_PGFF01000001.1"/>
</dbReference>
<evidence type="ECO:0000313" key="6">
    <source>
        <dbReference type="EMBL" id="PJJ70734.1"/>
    </source>
</evidence>